<dbReference type="Gene3D" id="3.20.20.450">
    <property type="entry name" value="EAL domain"/>
    <property type="match status" value="1"/>
</dbReference>
<evidence type="ECO:0000313" key="4">
    <source>
        <dbReference type="EMBL" id="MCX2525468.1"/>
    </source>
</evidence>
<dbReference type="AlphaFoldDB" id="A0AA41ZK23"/>
<dbReference type="SMART" id="SM00086">
    <property type="entry name" value="PAC"/>
    <property type="match status" value="1"/>
</dbReference>
<dbReference type="CDD" id="cd00130">
    <property type="entry name" value="PAS"/>
    <property type="match status" value="1"/>
</dbReference>
<dbReference type="EMBL" id="JAPIVE010000005">
    <property type="protein sequence ID" value="MCX2525468.1"/>
    <property type="molecule type" value="Genomic_DNA"/>
</dbReference>
<protein>
    <submittedName>
        <fullName evidence="4">EAL domain-containing protein</fullName>
    </submittedName>
</protein>
<dbReference type="InterPro" id="IPR013655">
    <property type="entry name" value="PAS_fold_3"/>
</dbReference>
<dbReference type="Pfam" id="PF08447">
    <property type="entry name" value="PAS_3"/>
    <property type="match status" value="1"/>
</dbReference>
<dbReference type="RefSeq" id="WP_265896913.1">
    <property type="nucleotide sequence ID" value="NZ_JAPIVE010000005.1"/>
</dbReference>
<dbReference type="SMART" id="SM00052">
    <property type="entry name" value="EAL"/>
    <property type="match status" value="1"/>
</dbReference>
<organism evidence="4 5">
    <name type="scientific">Larsenimonas rhizosphaerae</name>
    <dbReference type="NCBI Taxonomy" id="2944682"/>
    <lineage>
        <taxon>Bacteria</taxon>
        <taxon>Pseudomonadati</taxon>
        <taxon>Pseudomonadota</taxon>
        <taxon>Gammaproteobacteria</taxon>
        <taxon>Oceanospirillales</taxon>
        <taxon>Halomonadaceae</taxon>
        <taxon>Larsenimonas</taxon>
    </lineage>
</organism>
<feature type="domain" description="GGDEF" evidence="3">
    <location>
        <begin position="330"/>
        <end position="463"/>
    </location>
</feature>
<dbReference type="Proteomes" id="UP001165678">
    <property type="component" value="Unassembled WGS sequence"/>
</dbReference>
<dbReference type="SUPFAM" id="SSF141868">
    <property type="entry name" value="EAL domain-like"/>
    <property type="match status" value="1"/>
</dbReference>
<evidence type="ECO:0000259" key="3">
    <source>
        <dbReference type="PROSITE" id="PS50887"/>
    </source>
</evidence>
<evidence type="ECO:0000259" key="1">
    <source>
        <dbReference type="PROSITE" id="PS50112"/>
    </source>
</evidence>
<feature type="domain" description="EAL" evidence="2">
    <location>
        <begin position="474"/>
        <end position="726"/>
    </location>
</feature>
<dbReference type="Pfam" id="PF00990">
    <property type="entry name" value="GGDEF"/>
    <property type="match status" value="1"/>
</dbReference>
<gene>
    <name evidence="4" type="ORF">OQ287_14570</name>
</gene>
<comment type="caution">
    <text evidence="4">The sequence shown here is derived from an EMBL/GenBank/DDBJ whole genome shotgun (WGS) entry which is preliminary data.</text>
</comment>
<reference evidence="4" key="1">
    <citation type="submission" date="2022-11" db="EMBL/GenBank/DDBJ databases">
        <title>Larsenimonas rhizosphaerae sp. nov., isolated from a tidal mudflat.</title>
        <authorList>
            <person name="Lee S.D."/>
            <person name="Kim I.S."/>
        </authorList>
    </citation>
    <scope>NUCLEOTIDE SEQUENCE</scope>
    <source>
        <strain evidence="4">GH2-1</strain>
    </source>
</reference>
<dbReference type="InterPro" id="IPR035919">
    <property type="entry name" value="EAL_sf"/>
</dbReference>
<dbReference type="Pfam" id="PF08448">
    <property type="entry name" value="PAS_4"/>
    <property type="match status" value="1"/>
</dbReference>
<dbReference type="SMART" id="SM00091">
    <property type="entry name" value="PAS"/>
    <property type="match status" value="1"/>
</dbReference>
<dbReference type="InterPro" id="IPR052155">
    <property type="entry name" value="Biofilm_reg_signaling"/>
</dbReference>
<evidence type="ECO:0000313" key="5">
    <source>
        <dbReference type="Proteomes" id="UP001165678"/>
    </source>
</evidence>
<dbReference type="PROSITE" id="PS50883">
    <property type="entry name" value="EAL"/>
    <property type="match status" value="1"/>
</dbReference>
<dbReference type="Gene3D" id="3.30.450.20">
    <property type="entry name" value="PAS domain"/>
    <property type="match status" value="2"/>
</dbReference>
<dbReference type="Pfam" id="PF00563">
    <property type="entry name" value="EAL"/>
    <property type="match status" value="1"/>
</dbReference>
<dbReference type="SUPFAM" id="SSF55785">
    <property type="entry name" value="PYP-like sensor domain (PAS domain)"/>
    <property type="match status" value="2"/>
</dbReference>
<sequence length="728" mass="80834">MNLIVFCGLLLVLTCCGCLILMRHVRGRVLDARERVETPWRAALAISGQSIWWLDPGDWSVRVNREAPHFSSDWAERSIAWEEWLSHAEPADQPRLRHALRQCLEGVHDDFRCEYRIRQAGGRLRWCLSRGQLVMLHGQQMLCGSLVDITAEKQFADERDRLNSVLMEEKERLRAILTSIEDAVMAVDSEGRVTFFNPAAEHLAGRLEGDALGCHATSLFSLSNGTTSADEPALTRCLRTGQSLTLASPVELVNYRGRRFQVRGTLLITRSPEGDTTGAVLTLHDVTYSISLLQQLDHSARFDTLTSLFNRRSLEARLQCILSHAEASSVLCALIVLDIDRFKLINDLAGHHAGDRLLSDVGQLLRDQVSEGSMVARLGSDEFGIIAPFDSLEQARLFTDALLQKIRARPFEWGGRMHDITASVGLVLFGRMPFETGELLGKADIACLSARHAGGDRVCVFDLNQPEVQQYASRMNVAVDMREALRQERFMLYGQQIVSLEGRGGRNVEILLRMRDQDDNPVSPAVFIPVAEQYGLMPAVDRWVIHQTLIRYGPRLAETHGRISINVSGASLGDENFTAFLCHTLGASCLPPSRLVFEITETALIGHLDSARQLVAALRNKGCLVALDDFGSGLSSFSYLQQFDVDIIKIDGAFIKRLDSQPLDRAIVESILGVAAHIKAITVAEYVENQTVYDLLQGMGVHYAQGYHMHVPESLDTLLSVSGSRALT</sequence>
<dbReference type="InterPro" id="IPR035965">
    <property type="entry name" value="PAS-like_dom_sf"/>
</dbReference>
<dbReference type="PANTHER" id="PTHR44757">
    <property type="entry name" value="DIGUANYLATE CYCLASE DGCP"/>
    <property type="match status" value="1"/>
</dbReference>
<feature type="domain" description="PAS" evidence="1">
    <location>
        <begin position="169"/>
        <end position="213"/>
    </location>
</feature>
<dbReference type="PROSITE" id="PS50887">
    <property type="entry name" value="GGDEF"/>
    <property type="match status" value="1"/>
</dbReference>
<dbReference type="NCBIfam" id="TIGR00229">
    <property type="entry name" value="sensory_box"/>
    <property type="match status" value="1"/>
</dbReference>
<dbReference type="SMART" id="SM00267">
    <property type="entry name" value="GGDEF"/>
    <property type="match status" value="1"/>
</dbReference>
<dbReference type="CDD" id="cd01949">
    <property type="entry name" value="GGDEF"/>
    <property type="match status" value="1"/>
</dbReference>
<dbReference type="PROSITE" id="PS50112">
    <property type="entry name" value="PAS"/>
    <property type="match status" value="1"/>
</dbReference>
<dbReference type="PANTHER" id="PTHR44757:SF4">
    <property type="entry name" value="DIGUANYLATE CYCLASE DGCE-RELATED"/>
    <property type="match status" value="1"/>
</dbReference>
<dbReference type="InterPro" id="IPR001633">
    <property type="entry name" value="EAL_dom"/>
</dbReference>
<name>A0AA41ZK23_9GAMM</name>
<evidence type="ECO:0000259" key="2">
    <source>
        <dbReference type="PROSITE" id="PS50883"/>
    </source>
</evidence>
<dbReference type="SUPFAM" id="SSF55073">
    <property type="entry name" value="Nucleotide cyclase"/>
    <property type="match status" value="1"/>
</dbReference>
<dbReference type="InterPro" id="IPR001610">
    <property type="entry name" value="PAC"/>
</dbReference>
<dbReference type="InterPro" id="IPR043128">
    <property type="entry name" value="Rev_trsase/Diguanyl_cyclase"/>
</dbReference>
<dbReference type="InterPro" id="IPR013656">
    <property type="entry name" value="PAS_4"/>
</dbReference>
<dbReference type="InterPro" id="IPR000160">
    <property type="entry name" value="GGDEF_dom"/>
</dbReference>
<proteinExistence type="predicted"/>
<dbReference type="NCBIfam" id="TIGR00254">
    <property type="entry name" value="GGDEF"/>
    <property type="match status" value="1"/>
</dbReference>
<dbReference type="InterPro" id="IPR000014">
    <property type="entry name" value="PAS"/>
</dbReference>
<dbReference type="InterPro" id="IPR029787">
    <property type="entry name" value="Nucleotide_cyclase"/>
</dbReference>
<keyword evidence="5" id="KW-1185">Reference proteome</keyword>
<dbReference type="Gene3D" id="3.30.70.270">
    <property type="match status" value="1"/>
</dbReference>
<accession>A0AA41ZK23</accession>
<dbReference type="CDD" id="cd01948">
    <property type="entry name" value="EAL"/>
    <property type="match status" value="1"/>
</dbReference>